<dbReference type="Proteomes" id="UP000676917">
    <property type="component" value="Unassembled WGS sequence"/>
</dbReference>
<reference evidence="5" key="1">
    <citation type="submission" date="2021-03" db="EMBL/GenBank/DDBJ databases">
        <title>Antimicrobial resistance genes in bacteria isolated from Japanese honey, and their potential for conferring macrolide and lincosamide resistance in the American foulbrood pathogen Paenibacillus larvae.</title>
        <authorList>
            <person name="Okamoto M."/>
            <person name="Kumagai M."/>
            <person name="Kanamori H."/>
            <person name="Takamatsu D."/>
        </authorList>
    </citation>
    <scope>NUCLEOTIDE SEQUENCE</scope>
    <source>
        <strain evidence="5">J43TS3</strain>
    </source>
</reference>
<evidence type="ECO:0000313" key="6">
    <source>
        <dbReference type="Proteomes" id="UP000676917"/>
    </source>
</evidence>
<dbReference type="Pfam" id="PF00392">
    <property type="entry name" value="GntR"/>
    <property type="match status" value="1"/>
</dbReference>
<dbReference type="PANTHER" id="PTHR44846:SF1">
    <property type="entry name" value="MANNOSYL-D-GLYCERATE TRANSPORT_METABOLISM SYSTEM REPRESSOR MNGR-RELATED"/>
    <property type="match status" value="1"/>
</dbReference>
<dbReference type="Gene3D" id="3.40.1410.10">
    <property type="entry name" value="Chorismate lyase-like"/>
    <property type="match status" value="1"/>
</dbReference>
<dbReference type="PANTHER" id="PTHR44846">
    <property type="entry name" value="MANNOSYL-D-GLYCERATE TRANSPORT/METABOLISM SYSTEM REPRESSOR MNGR-RELATED"/>
    <property type="match status" value="1"/>
</dbReference>
<dbReference type="CDD" id="cd07377">
    <property type="entry name" value="WHTH_GntR"/>
    <property type="match status" value="1"/>
</dbReference>
<evidence type="ECO:0000313" key="5">
    <source>
        <dbReference type="EMBL" id="GIO27092.1"/>
    </source>
</evidence>
<dbReference type="GO" id="GO:0045892">
    <property type="term" value="P:negative regulation of DNA-templated transcription"/>
    <property type="evidence" value="ECO:0007669"/>
    <property type="project" value="TreeGrafter"/>
</dbReference>
<dbReference type="Gene3D" id="1.10.10.10">
    <property type="entry name" value="Winged helix-like DNA-binding domain superfamily/Winged helix DNA-binding domain"/>
    <property type="match status" value="1"/>
</dbReference>
<dbReference type="AlphaFoldDB" id="A0A919X6Z3"/>
<name>A0A919X6Z3_9BACI</name>
<keyword evidence="6" id="KW-1185">Reference proteome</keyword>
<keyword evidence="2" id="KW-0238">DNA-binding</keyword>
<dbReference type="InterPro" id="IPR050679">
    <property type="entry name" value="Bact_HTH_transcr_reg"/>
</dbReference>
<protein>
    <submittedName>
        <fullName evidence="5">GntR family transcriptional regulator</fullName>
    </submittedName>
</protein>
<evidence type="ECO:0000256" key="1">
    <source>
        <dbReference type="ARBA" id="ARBA00023015"/>
    </source>
</evidence>
<sequence length="236" mass="27576">MKLTLKKGPLYIQVQEILKERIINGIYPKHTLIPSEPELKEEFNVSLITIRKAVEQLALQGYVEKRSGIGTTVLDNHAVSKLSKGQRFSEYLINNGYDLKKESAALSLINTEQDTLLAEYFGEECYCIERIYTLNSKPYIHFRHYIHKTVKLPNDTTSLLDSLYEILFQQGIKFNRFKDEFGVEVPAKYIADILKIEQKPLMQRIRHSFDIDDRLIEYSIAYYNTDIHKYVVNFDV</sequence>
<proteinExistence type="predicted"/>
<keyword evidence="3" id="KW-0804">Transcription</keyword>
<dbReference type="InterPro" id="IPR036388">
    <property type="entry name" value="WH-like_DNA-bd_sf"/>
</dbReference>
<dbReference type="GO" id="GO:0003677">
    <property type="term" value="F:DNA binding"/>
    <property type="evidence" value="ECO:0007669"/>
    <property type="project" value="UniProtKB-KW"/>
</dbReference>
<comment type="caution">
    <text evidence="5">The sequence shown here is derived from an EMBL/GenBank/DDBJ whole genome shotgun (WGS) entry which is preliminary data.</text>
</comment>
<dbReference type="PROSITE" id="PS50949">
    <property type="entry name" value="HTH_GNTR"/>
    <property type="match status" value="1"/>
</dbReference>
<accession>A0A919X6Z3</accession>
<dbReference type="InterPro" id="IPR011663">
    <property type="entry name" value="UTRA"/>
</dbReference>
<gene>
    <name evidence="5" type="ORF">J43TS3_17030</name>
</gene>
<evidence type="ECO:0000256" key="3">
    <source>
        <dbReference type="ARBA" id="ARBA00023163"/>
    </source>
</evidence>
<dbReference type="SMART" id="SM00345">
    <property type="entry name" value="HTH_GNTR"/>
    <property type="match status" value="1"/>
</dbReference>
<dbReference type="SUPFAM" id="SSF46785">
    <property type="entry name" value="Winged helix' DNA-binding domain"/>
    <property type="match status" value="1"/>
</dbReference>
<dbReference type="InterPro" id="IPR036390">
    <property type="entry name" value="WH_DNA-bd_sf"/>
</dbReference>
<feature type="domain" description="HTH gntR-type" evidence="4">
    <location>
        <begin position="8"/>
        <end position="76"/>
    </location>
</feature>
<organism evidence="5 6">
    <name type="scientific">Ornithinibacillus bavariensis</name>
    <dbReference type="NCBI Taxonomy" id="545502"/>
    <lineage>
        <taxon>Bacteria</taxon>
        <taxon>Bacillati</taxon>
        <taxon>Bacillota</taxon>
        <taxon>Bacilli</taxon>
        <taxon>Bacillales</taxon>
        <taxon>Bacillaceae</taxon>
        <taxon>Ornithinibacillus</taxon>
    </lineage>
</organism>
<dbReference type="PRINTS" id="PR00035">
    <property type="entry name" value="HTHGNTR"/>
</dbReference>
<dbReference type="Pfam" id="PF07702">
    <property type="entry name" value="UTRA"/>
    <property type="match status" value="1"/>
</dbReference>
<dbReference type="GO" id="GO:0003700">
    <property type="term" value="F:DNA-binding transcription factor activity"/>
    <property type="evidence" value="ECO:0007669"/>
    <property type="project" value="InterPro"/>
</dbReference>
<keyword evidence="1" id="KW-0805">Transcription regulation</keyword>
<dbReference type="SMART" id="SM00866">
    <property type="entry name" value="UTRA"/>
    <property type="match status" value="1"/>
</dbReference>
<evidence type="ECO:0000256" key="2">
    <source>
        <dbReference type="ARBA" id="ARBA00023125"/>
    </source>
</evidence>
<dbReference type="SUPFAM" id="SSF64288">
    <property type="entry name" value="Chorismate lyase-like"/>
    <property type="match status" value="1"/>
</dbReference>
<dbReference type="EMBL" id="BORP01000002">
    <property type="protein sequence ID" value="GIO27092.1"/>
    <property type="molecule type" value="Genomic_DNA"/>
</dbReference>
<dbReference type="RefSeq" id="WP_212920566.1">
    <property type="nucleotide sequence ID" value="NZ_BORP01000002.1"/>
</dbReference>
<dbReference type="InterPro" id="IPR000524">
    <property type="entry name" value="Tscrpt_reg_HTH_GntR"/>
</dbReference>
<dbReference type="InterPro" id="IPR028978">
    <property type="entry name" value="Chorismate_lyase_/UTRA_dom_sf"/>
</dbReference>
<evidence type="ECO:0000259" key="4">
    <source>
        <dbReference type="PROSITE" id="PS50949"/>
    </source>
</evidence>